<dbReference type="Proteomes" id="UP001279410">
    <property type="component" value="Unassembled WGS sequence"/>
</dbReference>
<evidence type="ECO:0000313" key="1">
    <source>
        <dbReference type="EMBL" id="GLD46842.1"/>
    </source>
</evidence>
<dbReference type="AlphaFoldDB" id="A0AAD3M3J0"/>
<gene>
    <name evidence="1" type="ORF">AKAME5_002708300</name>
</gene>
<protein>
    <submittedName>
        <fullName evidence="1">Inositol-trisphosphate 3-kinase C-like isoform X1</fullName>
    </submittedName>
</protein>
<evidence type="ECO:0000313" key="2">
    <source>
        <dbReference type="Proteomes" id="UP001279410"/>
    </source>
</evidence>
<proteinExistence type="predicted"/>
<organism evidence="1 2">
    <name type="scientific">Lates japonicus</name>
    <name type="common">Japanese lates</name>
    <dbReference type="NCBI Taxonomy" id="270547"/>
    <lineage>
        <taxon>Eukaryota</taxon>
        <taxon>Metazoa</taxon>
        <taxon>Chordata</taxon>
        <taxon>Craniata</taxon>
        <taxon>Vertebrata</taxon>
        <taxon>Euteleostomi</taxon>
        <taxon>Actinopterygii</taxon>
        <taxon>Neopterygii</taxon>
        <taxon>Teleostei</taxon>
        <taxon>Neoteleostei</taxon>
        <taxon>Acanthomorphata</taxon>
        <taxon>Carangaria</taxon>
        <taxon>Carangaria incertae sedis</taxon>
        <taxon>Centropomidae</taxon>
        <taxon>Lates</taxon>
    </lineage>
</organism>
<name>A0AAD3M3J0_LATJO</name>
<keyword evidence="2" id="KW-1185">Reference proteome</keyword>
<comment type="caution">
    <text evidence="1">The sequence shown here is derived from an EMBL/GenBank/DDBJ whole genome shotgun (WGS) entry which is preliminary data.</text>
</comment>
<dbReference type="EMBL" id="BRZM01003265">
    <property type="protein sequence ID" value="GLD46842.1"/>
    <property type="molecule type" value="Genomic_DNA"/>
</dbReference>
<reference evidence="1" key="1">
    <citation type="submission" date="2022-08" db="EMBL/GenBank/DDBJ databases">
        <title>Genome sequencing of akame (Lates japonicus).</title>
        <authorList>
            <person name="Hashiguchi Y."/>
            <person name="Takahashi H."/>
        </authorList>
    </citation>
    <scope>NUCLEOTIDE SEQUENCE</scope>
    <source>
        <strain evidence="1">Kochi</strain>
    </source>
</reference>
<accession>A0AAD3M3J0</accession>
<sequence length="215" mass="23219">MVVEDLDQQGLCPGSACVGDPVLMVRCLFWLRSRLVSGLSVPVSSHLTSSTYCSVCPETLPAVVGEPPASPQVISSRHEVAGSFLLFCARRLREGQSVMTDWESTVSTESQALDHTGLWVEGNREDGYLWGTGQLTDILSRCPKDTLRRGAQKTEQHRLSRQPGLHLSPGTTYWVPLLGSSEGPSPSAARCLSHACPNSTAEAQALPLLSQDVTF</sequence>